<evidence type="ECO:0000256" key="5">
    <source>
        <dbReference type="ARBA" id="ARBA00022840"/>
    </source>
</evidence>
<dbReference type="NCBIfam" id="TIGR03864">
    <property type="entry name" value="PQQ_ABC_ATP"/>
    <property type="match status" value="1"/>
</dbReference>
<dbReference type="PANTHER" id="PTHR42711:SF5">
    <property type="entry name" value="ABC TRANSPORTER ATP-BINDING PROTEIN NATA"/>
    <property type="match status" value="1"/>
</dbReference>
<dbReference type="InterPro" id="IPR050763">
    <property type="entry name" value="ABC_transporter_ATP-binding"/>
</dbReference>
<dbReference type="Gene3D" id="3.40.50.300">
    <property type="entry name" value="P-loop containing nucleotide triphosphate hydrolases"/>
    <property type="match status" value="1"/>
</dbReference>
<feature type="domain" description="ABC transporter" evidence="6">
    <location>
        <begin position="6"/>
        <end position="240"/>
    </location>
</feature>
<dbReference type="GO" id="GO:0016887">
    <property type="term" value="F:ATP hydrolysis activity"/>
    <property type="evidence" value="ECO:0007669"/>
    <property type="project" value="InterPro"/>
</dbReference>
<evidence type="ECO:0000256" key="3">
    <source>
        <dbReference type="ARBA" id="ARBA00022458"/>
    </source>
</evidence>
<dbReference type="InterPro" id="IPR003439">
    <property type="entry name" value="ABC_transporter-like_ATP-bd"/>
</dbReference>
<evidence type="ECO:0000313" key="8">
    <source>
        <dbReference type="Proteomes" id="UP000298596"/>
    </source>
</evidence>
<evidence type="ECO:0000313" key="7">
    <source>
        <dbReference type="EMBL" id="QCO02166.1"/>
    </source>
</evidence>
<evidence type="ECO:0000256" key="2">
    <source>
        <dbReference type="ARBA" id="ARBA00022448"/>
    </source>
</evidence>
<gene>
    <name evidence="7" type="ORF">D3867_09105</name>
</gene>
<dbReference type="SUPFAM" id="SSF52540">
    <property type="entry name" value="P-loop containing nucleoside triphosphate hydrolases"/>
    <property type="match status" value="1"/>
</dbReference>
<dbReference type="Pfam" id="PF00005">
    <property type="entry name" value="ABC_tran"/>
    <property type="match status" value="1"/>
</dbReference>
<name>A0A4D8Q1Z4_AZOBR</name>
<dbReference type="PROSITE" id="PS50893">
    <property type="entry name" value="ABC_TRANSPORTER_2"/>
    <property type="match status" value="1"/>
</dbReference>
<keyword evidence="5 7" id="KW-0067">ATP-binding</keyword>
<dbReference type="SMART" id="SM00382">
    <property type="entry name" value="AAA"/>
    <property type="match status" value="1"/>
</dbReference>
<dbReference type="PANTHER" id="PTHR42711">
    <property type="entry name" value="ABC TRANSPORTER ATP-BINDING PROTEIN"/>
    <property type="match status" value="1"/>
</dbReference>
<dbReference type="EMBL" id="CP032330">
    <property type="protein sequence ID" value="QCO02166.1"/>
    <property type="molecule type" value="Genomic_DNA"/>
</dbReference>
<keyword evidence="2" id="KW-0813">Transport</keyword>
<reference evidence="7 8" key="1">
    <citation type="submission" date="2018-09" db="EMBL/GenBank/DDBJ databases">
        <title>Whole genome based analysis of evolution and adaptive divergence in Indian and Brazilian strains of Azospirillum brasilense.</title>
        <authorList>
            <person name="Singh C."/>
            <person name="Tripathi A.K."/>
        </authorList>
    </citation>
    <scope>NUCLEOTIDE SEQUENCE [LARGE SCALE GENOMIC DNA]</scope>
    <source>
        <strain evidence="7 8">MTCC4036</strain>
    </source>
</reference>
<accession>A0A4D8Q1Z4</accession>
<keyword evidence="4" id="KW-0547">Nucleotide-binding</keyword>
<dbReference type="InterPro" id="IPR022467">
    <property type="entry name" value="ABC_transprt_ATP-bd_su_PQQ"/>
</dbReference>
<organism evidence="7 8">
    <name type="scientific">Azospirillum brasilense</name>
    <dbReference type="NCBI Taxonomy" id="192"/>
    <lineage>
        <taxon>Bacteria</taxon>
        <taxon>Pseudomonadati</taxon>
        <taxon>Pseudomonadota</taxon>
        <taxon>Alphaproteobacteria</taxon>
        <taxon>Rhodospirillales</taxon>
        <taxon>Azospirillaceae</taxon>
        <taxon>Azospirillum</taxon>
    </lineage>
</organism>
<dbReference type="InterPro" id="IPR003593">
    <property type="entry name" value="AAA+_ATPase"/>
</dbReference>
<sequence>MAEPALSVEGLSYAYGPYGRGTFALKDVSLAVGAGSFTALLGPNGAGKTTLFALITRLFESPGGTIRIGGIDLRREPARALGRMGVVFQQPTLDLDLTVRQNLLYFAALHGIPRRTAEARARESLERLGMAERIGETVRALNGGHRRRVELARALLHEPALLVLDEPTVGLDVPARRAIVEHVHALCRERGIAVLWATHLIDEIGDGDRVVVIHRGRVRAAGPVTEVNRATGADTLTESFTRLTAKEAA</sequence>
<proteinExistence type="inferred from homology"/>
<keyword evidence="3" id="KW-0536">Nodulation</keyword>
<comment type="similarity">
    <text evidence="1">Belongs to the ABC transporter superfamily.</text>
</comment>
<evidence type="ECO:0000259" key="6">
    <source>
        <dbReference type="PROSITE" id="PS50893"/>
    </source>
</evidence>
<evidence type="ECO:0000256" key="1">
    <source>
        <dbReference type="ARBA" id="ARBA00005417"/>
    </source>
</evidence>
<dbReference type="Proteomes" id="UP000298596">
    <property type="component" value="Chromosome"/>
</dbReference>
<dbReference type="AlphaFoldDB" id="A0A4D8Q1Z4"/>
<dbReference type="GO" id="GO:0005524">
    <property type="term" value="F:ATP binding"/>
    <property type="evidence" value="ECO:0007669"/>
    <property type="project" value="UniProtKB-KW"/>
</dbReference>
<dbReference type="InterPro" id="IPR027417">
    <property type="entry name" value="P-loop_NTPase"/>
</dbReference>
<evidence type="ECO:0000256" key="4">
    <source>
        <dbReference type="ARBA" id="ARBA00022741"/>
    </source>
</evidence>
<protein>
    <submittedName>
        <fullName evidence="7">ATP-binding cassette domain-containing protein</fullName>
    </submittedName>
</protein>